<sequence length="387" mass="43186">MRPVSLLLVFALTSGVPLRSNGHKAGVPSSVQSDPSLIDRMLRARQEAEAEEEERAYINQAVQTIAGSLSKASDKVATARKANKPEKLTTANAMADDPEAAMLRLKELFGKQYRHLDAIRLQNMVKQYKHMDPEVVQKLFKTYGHLDAELLDKLVVGFSKSPRNFDKNNLHVPIDGTGKSIATVPNVFSVSRAGREATEKVTTGGIQKKITTGGIVYRERDGVREFQLVSGSSSDKPKYMLAKGTKETDEALHESAMRELMEEGGTLVKLEHQVPDVEGESSVFKPFVARSYKEYDDFPENARARVWLTEEEAIAVLQKDEMMSQAFKSGVAMLKEKGKPNDELVKERLHGLGEDDLKKLGFSEKRITVIREREAELKKLQEKALES</sequence>
<gene>
    <name evidence="1" type="ORF">PsorP6_011019</name>
</gene>
<keyword evidence="2" id="KW-1185">Reference proteome</keyword>
<proteinExistence type="predicted"/>
<name>A0ACC0VVM1_9STRA</name>
<dbReference type="EMBL" id="CM047585">
    <property type="protein sequence ID" value="KAI9910509.1"/>
    <property type="molecule type" value="Genomic_DNA"/>
</dbReference>
<evidence type="ECO:0000313" key="2">
    <source>
        <dbReference type="Proteomes" id="UP001163321"/>
    </source>
</evidence>
<protein>
    <submittedName>
        <fullName evidence="1">Uncharacterized protein</fullName>
    </submittedName>
</protein>
<evidence type="ECO:0000313" key="1">
    <source>
        <dbReference type="EMBL" id="KAI9910509.1"/>
    </source>
</evidence>
<dbReference type="Proteomes" id="UP001163321">
    <property type="component" value="Chromosome 6"/>
</dbReference>
<organism evidence="1 2">
    <name type="scientific">Peronosclerospora sorghi</name>
    <dbReference type="NCBI Taxonomy" id="230839"/>
    <lineage>
        <taxon>Eukaryota</taxon>
        <taxon>Sar</taxon>
        <taxon>Stramenopiles</taxon>
        <taxon>Oomycota</taxon>
        <taxon>Peronosporomycetes</taxon>
        <taxon>Peronosporales</taxon>
        <taxon>Peronosporaceae</taxon>
        <taxon>Peronosclerospora</taxon>
    </lineage>
</organism>
<accession>A0ACC0VVM1</accession>
<comment type="caution">
    <text evidence="1">The sequence shown here is derived from an EMBL/GenBank/DDBJ whole genome shotgun (WGS) entry which is preliminary data.</text>
</comment>
<reference evidence="1 2" key="1">
    <citation type="journal article" date="2022" name="bioRxiv">
        <title>The genome of the oomycete Peronosclerospora sorghi, a cosmopolitan pathogen of maize and sorghum, is inflated with dispersed pseudogenes.</title>
        <authorList>
            <person name="Fletcher K."/>
            <person name="Martin F."/>
            <person name="Isakeit T."/>
            <person name="Cavanaugh K."/>
            <person name="Magill C."/>
            <person name="Michelmore R."/>
        </authorList>
    </citation>
    <scope>NUCLEOTIDE SEQUENCE [LARGE SCALE GENOMIC DNA]</scope>
    <source>
        <strain evidence="1">P6</strain>
    </source>
</reference>